<dbReference type="RefSeq" id="WP_077132064.1">
    <property type="nucleotide sequence ID" value="NZ_CP014263.1"/>
</dbReference>
<keyword evidence="4" id="KW-1185">Reference proteome</keyword>
<dbReference type="STRING" id="1178516.AWR27_15660"/>
<name>A0A1P9WZ60_9BACT</name>
<dbReference type="KEGG" id="smon:AWR27_15660"/>
<feature type="compositionally biased region" description="Basic and acidic residues" evidence="1">
    <location>
        <begin position="87"/>
        <end position="111"/>
    </location>
</feature>
<accession>A0A1P9WZ60</accession>
<reference evidence="3 4" key="1">
    <citation type="submission" date="2016-01" db="EMBL/GenBank/DDBJ databases">
        <authorList>
            <person name="Oliw E.H."/>
        </authorList>
    </citation>
    <scope>NUCLEOTIDE SEQUENCE [LARGE SCALE GENOMIC DNA]</scope>
    <source>
        <strain evidence="3 4">DY10</strain>
    </source>
</reference>
<evidence type="ECO:0000256" key="1">
    <source>
        <dbReference type="SAM" id="MobiDB-lite"/>
    </source>
</evidence>
<dbReference type="AlphaFoldDB" id="A0A1P9WZ60"/>
<proteinExistence type="predicted"/>
<keyword evidence="2" id="KW-1133">Transmembrane helix</keyword>
<feature type="transmembrane region" description="Helical" evidence="2">
    <location>
        <begin position="17"/>
        <end position="35"/>
    </location>
</feature>
<evidence type="ECO:0000313" key="4">
    <source>
        <dbReference type="Proteomes" id="UP000187941"/>
    </source>
</evidence>
<evidence type="ECO:0000256" key="2">
    <source>
        <dbReference type="SAM" id="Phobius"/>
    </source>
</evidence>
<dbReference type="OrthoDB" id="1427164at2"/>
<dbReference type="Proteomes" id="UP000187941">
    <property type="component" value="Chromosome"/>
</dbReference>
<protein>
    <submittedName>
        <fullName evidence="3">Uncharacterized protein</fullName>
    </submittedName>
</protein>
<feature type="region of interest" description="Disordered" evidence="1">
    <location>
        <begin position="66"/>
        <end position="118"/>
    </location>
</feature>
<evidence type="ECO:0000313" key="3">
    <source>
        <dbReference type="EMBL" id="AQG80634.1"/>
    </source>
</evidence>
<keyword evidence="2" id="KW-0472">Membrane</keyword>
<dbReference type="EMBL" id="CP014263">
    <property type="protein sequence ID" value="AQG80634.1"/>
    <property type="molecule type" value="Genomic_DNA"/>
</dbReference>
<organism evidence="3 4">
    <name type="scientific">Spirosoma montaniterrae</name>
    <dbReference type="NCBI Taxonomy" id="1178516"/>
    <lineage>
        <taxon>Bacteria</taxon>
        <taxon>Pseudomonadati</taxon>
        <taxon>Bacteroidota</taxon>
        <taxon>Cytophagia</taxon>
        <taxon>Cytophagales</taxon>
        <taxon>Cytophagaceae</taxon>
        <taxon>Spirosoma</taxon>
    </lineage>
</organism>
<keyword evidence="2" id="KW-0812">Transmembrane</keyword>
<sequence length="176" mass="19567">MQEPRKPQTDPETRSRTIFLACLTALLLSAGWLWFQYRDKPGEVIRFEGPASAAVGDTVMSSASAVVTERGNKARPAKARPSPPATKGEKQPPDNIEKQPEQPNLVEEKPKTPANALPTCDQLVLRSGDLIDADISEIGVNEIRYKKCRWKDGPDYVLPRNEVLSIRYANGEVERL</sequence>
<gene>
    <name evidence="3" type="ORF">AWR27_15660</name>
</gene>